<feature type="domain" description="HMG box" evidence="5">
    <location>
        <begin position="121"/>
        <end position="189"/>
    </location>
</feature>
<protein>
    <recommendedName>
        <fullName evidence="5">HMG box domain-containing protein</fullName>
    </recommendedName>
</protein>
<dbReference type="GO" id="GO:0005634">
    <property type="term" value="C:nucleus"/>
    <property type="evidence" value="ECO:0007669"/>
    <property type="project" value="UniProtKB-SubCell"/>
</dbReference>
<dbReference type="GO" id="GO:0031490">
    <property type="term" value="F:chromatin DNA binding"/>
    <property type="evidence" value="ECO:0007669"/>
    <property type="project" value="TreeGrafter"/>
</dbReference>
<evidence type="ECO:0000256" key="3">
    <source>
        <dbReference type="ARBA" id="ARBA00023242"/>
    </source>
</evidence>
<sequence length="359" mass="40280">MDRQFHMPSLDDEIFDLTDVGSNSNSATNAERILPANKNLQQTEQPQNRKIRGVNNTLEEIYSPHVPCTAMASHHNFDSQNRSAPTYVIISTPTNSAVASREQAKFATKVNNGNACDPIEPTKPVSAYSMFFRDTVDAIKHENPGCTFGELSGIVAAMWDVLDPIRKNAYNERNEMARHDYVKRMAIYRRQILEQQEAKKAQQREQEQTQALVGNELKCSSEQIQATSASNPISMYAHETCVNLNVNGEKYQQHHSSIQQQQLAQRRNTLTAAAKGKTSVTMSMPASVVSETSTITSVTPSSLDKQAPHKASPIQMCLRENCNNRAIVNPNWEDEYCSNECVVIHCRNVFNSWVQSEDK</sequence>
<keyword evidence="7" id="KW-1185">Reference proteome</keyword>
<feature type="DNA-binding region" description="HMG box" evidence="4">
    <location>
        <begin position="121"/>
        <end position="189"/>
    </location>
</feature>
<dbReference type="VEuPathDB" id="VectorBase:GAUT046056"/>
<dbReference type="SMART" id="SM00398">
    <property type="entry name" value="HMG"/>
    <property type="match status" value="1"/>
</dbReference>
<proteinExistence type="predicted"/>
<dbReference type="SUPFAM" id="SSF47095">
    <property type="entry name" value="HMG-box"/>
    <property type="match status" value="1"/>
</dbReference>
<accession>A0A1A9VSJ2</accession>
<dbReference type="EnsemblMetazoa" id="GAUT046056-RA">
    <property type="protein sequence ID" value="GAUT046056-PA"/>
    <property type="gene ID" value="GAUT046056"/>
</dbReference>
<dbReference type="PANTHER" id="PTHR45781:SF1">
    <property type="entry name" value="HMG BOX DOMAIN-CONTAINING PROTEIN"/>
    <property type="match status" value="1"/>
</dbReference>
<dbReference type="PROSITE" id="PS50118">
    <property type="entry name" value="HMG_BOX_2"/>
    <property type="match status" value="1"/>
</dbReference>
<dbReference type="Pfam" id="PF00505">
    <property type="entry name" value="HMG_box"/>
    <property type="match status" value="1"/>
</dbReference>
<dbReference type="GO" id="GO:0006357">
    <property type="term" value="P:regulation of transcription by RNA polymerase II"/>
    <property type="evidence" value="ECO:0007669"/>
    <property type="project" value="TreeGrafter"/>
</dbReference>
<dbReference type="Proteomes" id="UP000078200">
    <property type="component" value="Unassembled WGS sequence"/>
</dbReference>
<dbReference type="PANTHER" id="PTHR45781">
    <property type="entry name" value="AGAP000281-PA"/>
    <property type="match status" value="1"/>
</dbReference>
<evidence type="ECO:0000313" key="6">
    <source>
        <dbReference type="EnsemblMetazoa" id="GAUT046056-PA"/>
    </source>
</evidence>
<organism evidence="6 7">
    <name type="scientific">Glossina austeni</name>
    <name type="common">Savannah tsetse fly</name>
    <dbReference type="NCBI Taxonomy" id="7395"/>
    <lineage>
        <taxon>Eukaryota</taxon>
        <taxon>Metazoa</taxon>
        <taxon>Ecdysozoa</taxon>
        <taxon>Arthropoda</taxon>
        <taxon>Hexapoda</taxon>
        <taxon>Insecta</taxon>
        <taxon>Pterygota</taxon>
        <taxon>Neoptera</taxon>
        <taxon>Endopterygota</taxon>
        <taxon>Diptera</taxon>
        <taxon>Brachycera</taxon>
        <taxon>Muscomorpha</taxon>
        <taxon>Hippoboscoidea</taxon>
        <taxon>Glossinidae</taxon>
        <taxon>Glossina</taxon>
    </lineage>
</organism>
<dbReference type="InterPro" id="IPR051365">
    <property type="entry name" value="TOX_HMG-box_domain"/>
</dbReference>
<evidence type="ECO:0000256" key="1">
    <source>
        <dbReference type="ARBA" id="ARBA00004123"/>
    </source>
</evidence>
<name>A0A1A9VSJ2_GLOAU</name>
<evidence type="ECO:0000313" key="7">
    <source>
        <dbReference type="Proteomes" id="UP000078200"/>
    </source>
</evidence>
<comment type="subcellular location">
    <subcellularLocation>
        <location evidence="1">Nucleus</location>
    </subcellularLocation>
</comment>
<evidence type="ECO:0000256" key="2">
    <source>
        <dbReference type="ARBA" id="ARBA00023125"/>
    </source>
</evidence>
<dbReference type="AlphaFoldDB" id="A0A1A9VSJ2"/>
<keyword evidence="2 4" id="KW-0238">DNA-binding</keyword>
<dbReference type="InterPro" id="IPR036910">
    <property type="entry name" value="HMG_box_dom_sf"/>
</dbReference>
<evidence type="ECO:0000259" key="5">
    <source>
        <dbReference type="PROSITE" id="PS50118"/>
    </source>
</evidence>
<dbReference type="InterPro" id="IPR009071">
    <property type="entry name" value="HMG_box_dom"/>
</dbReference>
<dbReference type="Gene3D" id="1.10.30.10">
    <property type="entry name" value="High mobility group box domain"/>
    <property type="match status" value="1"/>
</dbReference>
<reference evidence="6" key="1">
    <citation type="submission" date="2020-05" db="UniProtKB">
        <authorList>
            <consortium name="EnsemblMetazoa"/>
        </authorList>
    </citation>
    <scope>IDENTIFICATION</scope>
    <source>
        <strain evidence="6">TTRI</strain>
    </source>
</reference>
<keyword evidence="3 4" id="KW-0539">Nucleus</keyword>
<evidence type="ECO:0000256" key="4">
    <source>
        <dbReference type="PROSITE-ProRule" id="PRU00267"/>
    </source>
</evidence>
<dbReference type="STRING" id="7395.A0A1A9VSJ2"/>